<dbReference type="InterPro" id="IPR050256">
    <property type="entry name" value="Glycosyltransferase_2"/>
</dbReference>
<reference evidence="2" key="1">
    <citation type="submission" date="2018-06" db="EMBL/GenBank/DDBJ databases">
        <authorList>
            <person name="Zhirakovskaya E."/>
        </authorList>
    </citation>
    <scope>NUCLEOTIDE SEQUENCE</scope>
</reference>
<name>A0A3B1DBC4_9ZZZZ</name>
<dbReference type="PANTHER" id="PTHR48090">
    <property type="entry name" value="UNDECAPRENYL-PHOSPHATE 4-DEOXY-4-FORMAMIDO-L-ARABINOSE TRANSFERASE-RELATED"/>
    <property type="match status" value="1"/>
</dbReference>
<accession>A0A3B1DBC4</accession>
<dbReference type="InterPro" id="IPR029044">
    <property type="entry name" value="Nucleotide-diphossugar_trans"/>
</dbReference>
<dbReference type="Gene3D" id="3.90.550.10">
    <property type="entry name" value="Spore Coat Polysaccharide Biosynthesis Protein SpsA, Chain A"/>
    <property type="match status" value="1"/>
</dbReference>
<dbReference type="AlphaFoldDB" id="A0A3B1DBC4"/>
<dbReference type="EMBL" id="UOGG01000244">
    <property type="protein sequence ID" value="VAX33344.1"/>
    <property type="molecule type" value="Genomic_DNA"/>
</dbReference>
<dbReference type="PANTHER" id="PTHR48090:SF7">
    <property type="entry name" value="RFBJ PROTEIN"/>
    <property type="match status" value="1"/>
</dbReference>
<dbReference type="CDD" id="cd04179">
    <property type="entry name" value="DPM_DPG-synthase_like"/>
    <property type="match status" value="1"/>
</dbReference>
<dbReference type="InterPro" id="IPR001173">
    <property type="entry name" value="Glyco_trans_2-like"/>
</dbReference>
<sequence length="275" mass="30624">MNKLYREKQSNTLLAESVAVQPAPEKPKAAPVVTPSLIGFPNTLIVIPAFNEEKNIGKVLDGIRRCAPKIPVLVVNDGSRDDTARVSREHGAKVITLPFNSGYGVTLQTGFIFALKNGYTTVLQMDADGQHDPRFIVDMLQTIHNENLDVVIGSRFLGDNNYKTTFLKRIGMFIFGNLASIFCGQKVSDPTSGFQALRGKAIQFVAGEYYPPDYPDADFIIMLHRYGFKTREIPVTMHPSPGNKSMHTGHKTVYYVFKMFLSIIVTLLRQKPKGK</sequence>
<organism evidence="2">
    <name type="scientific">hydrothermal vent metagenome</name>
    <dbReference type="NCBI Taxonomy" id="652676"/>
    <lineage>
        <taxon>unclassified sequences</taxon>
        <taxon>metagenomes</taxon>
        <taxon>ecological metagenomes</taxon>
    </lineage>
</organism>
<evidence type="ECO:0000259" key="1">
    <source>
        <dbReference type="Pfam" id="PF00535"/>
    </source>
</evidence>
<dbReference type="Pfam" id="PF00535">
    <property type="entry name" value="Glycos_transf_2"/>
    <property type="match status" value="1"/>
</dbReference>
<protein>
    <recommendedName>
        <fullName evidence="1">Glycosyltransferase 2-like domain-containing protein</fullName>
    </recommendedName>
</protein>
<gene>
    <name evidence="2" type="ORF">MNBD_NITROSPINAE05-148</name>
</gene>
<proteinExistence type="predicted"/>
<dbReference type="SUPFAM" id="SSF53448">
    <property type="entry name" value="Nucleotide-diphospho-sugar transferases"/>
    <property type="match status" value="1"/>
</dbReference>
<evidence type="ECO:0000313" key="2">
    <source>
        <dbReference type="EMBL" id="VAX33344.1"/>
    </source>
</evidence>
<feature type="domain" description="Glycosyltransferase 2-like" evidence="1">
    <location>
        <begin position="45"/>
        <end position="202"/>
    </location>
</feature>